<gene>
    <name evidence="2" type="ORF">HF200_33665</name>
</gene>
<reference evidence="2 3" key="1">
    <citation type="submission" date="2020-04" db="EMBL/GenBank/DDBJ databases">
        <title>Genome sequence of Streptomyces galbus strain I339.</title>
        <authorList>
            <person name="Silva E.A.N."/>
            <person name="Merces M."/>
            <person name="Castelo Branco A.P.O.T."/>
            <person name="Vasconcelos P.C."/>
            <person name="Costa N.P."/>
            <person name="Marinho G.C.S."/>
            <person name="Oliveira C.J.B."/>
            <person name="Araujo D."/>
            <person name="Rodrigues Junior V.S."/>
            <person name="Almeida R."/>
            <person name="Silva Filho U.R."/>
            <person name="Andrade A.S.A."/>
            <person name="Cibulski S.P."/>
        </authorList>
    </citation>
    <scope>NUCLEOTIDE SEQUENCE [LARGE SCALE GENOMIC DNA]</scope>
    <source>
        <strain evidence="2 3">I339</strain>
    </source>
</reference>
<comment type="caution">
    <text evidence="2">The sequence shown here is derived from an EMBL/GenBank/DDBJ whole genome shotgun (WGS) entry which is preliminary data.</text>
</comment>
<feature type="region of interest" description="Disordered" evidence="1">
    <location>
        <begin position="1"/>
        <end position="26"/>
    </location>
</feature>
<evidence type="ECO:0000256" key="1">
    <source>
        <dbReference type="SAM" id="MobiDB-lite"/>
    </source>
</evidence>
<sequence length="109" mass="11349">MPTTPRRSLVTTTGATARTPAPGATRVRAAQAIQGARAARAARATEKARATALAHARALQERAAALLADTTPAQSWREAGHLFGASATRSAPVPYTHPTLPTIYPVCHS</sequence>
<keyword evidence="3" id="KW-1185">Reference proteome</keyword>
<dbReference type="EMBL" id="JAAXMD010000621">
    <property type="protein sequence ID" value="NKQ29133.1"/>
    <property type="molecule type" value="Genomic_DNA"/>
</dbReference>
<name>A0ABX1IU29_STRGB</name>
<protein>
    <submittedName>
        <fullName evidence="2">Uncharacterized protein</fullName>
    </submittedName>
</protein>
<organism evidence="2 3">
    <name type="scientific">Streptomyces galbus</name>
    <dbReference type="NCBI Taxonomy" id="33898"/>
    <lineage>
        <taxon>Bacteria</taxon>
        <taxon>Bacillati</taxon>
        <taxon>Actinomycetota</taxon>
        <taxon>Actinomycetes</taxon>
        <taxon>Kitasatosporales</taxon>
        <taxon>Streptomycetaceae</taxon>
        <taxon>Streptomyces</taxon>
    </lineage>
</organism>
<feature type="compositionally biased region" description="Low complexity" evidence="1">
    <location>
        <begin position="10"/>
        <end position="26"/>
    </location>
</feature>
<dbReference type="PROSITE" id="PS51318">
    <property type="entry name" value="TAT"/>
    <property type="match status" value="1"/>
</dbReference>
<evidence type="ECO:0000313" key="3">
    <source>
        <dbReference type="Proteomes" id="UP000744032"/>
    </source>
</evidence>
<proteinExistence type="predicted"/>
<accession>A0ABX1IU29</accession>
<feature type="non-terminal residue" evidence="2">
    <location>
        <position position="109"/>
    </location>
</feature>
<dbReference type="Proteomes" id="UP000744032">
    <property type="component" value="Unassembled WGS sequence"/>
</dbReference>
<evidence type="ECO:0000313" key="2">
    <source>
        <dbReference type="EMBL" id="NKQ29133.1"/>
    </source>
</evidence>
<dbReference type="InterPro" id="IPR006311">
    <property type="entry name" value="TAT_signal"/>
</dbReference>